<dbReference type="InterPro" id="IPR017853">
    <property type="entry name" value="GH"/>
</dbReference>
<sequence length="602" mass="69147">MIHVDTPDETESDSLYRIDRGHKTDSYIFAVENNTILIQPRPQKELGDSDAELFSIGRQPRKILNLEQLAAYKDDPFWRRLRWVLCIIFWIVWLLLFAITFFIVLSSPKCEKIVDTKWWKTSIFYEIWTSSFTDSNGDDYGDLLGVQSRLHELKRMGVTALFLRQFLDTEESGIGAQNFVDIEQGIGTMRQAEELIKNAHQEELRVVIDFPIIVTTARHKWFLRSSAASLPEWADYASFYHWKRNVQPSDYVSQHANSSIFYFHFKDRPDLPVLNWNSHNVSTALKKALSFWIAKGVDGFHLSSIEYLHRTPDLLYPDWDRIVIALDDIQSHIKDALKGSLSAADKIFLFASPENIREQHKRQIIAQGHLDSVVNIELTKIALKNKICYESENTVAGCTNEIISDLLLFHSTNRGEMVQPMWTVDNSFTSRLATRIGSRRHAELVTMMQLMLPGANIIYYGQERGLKDISKNADTHDFPGSSKFFKRLARLRANDETLTTGHTYISKVFDNAFALCRYITDEAGNYNKVLVTIANFGSKSVNQSLLDLPPFRGRVRSHNLARYGNIIAITSATRNYCHNQKITINNGQVYLDSDEGIVFRLL</sequence>
<dbReference type="GO" id="GO:0004558">
    <property type="term" value="F:alpha-1,4-glucosidase activity"/>
    <property type="evidence" value="ECO:0007669"/>
    <property type="project" value="UniProtKB-EC"/>
</dbReference>
<dbReference type="InterPro" id="IPR045857">
    <property type="entry name" value="O16G_dom_2"/>
</dbReference>
<evidence type="ECO:0000256" key="3">
    <source>
        <dbReference type="SAM" id="Phobius"/>
    </source>
</evidence>
<keyword evidence="3" id="KW-0472">Membrane</keyword>
<evidence type="ECO:0000313" key="5">
    <source>
        <dbReference type="EMBL" id="KAI1728416.1"/>
    </source>
</evidence>
<dbReference type="Pfam" id="PF00128">
    <property type="entry name" value="Alpha-amylase"/>
    <property type="match status" value="1"/>
</dbReference>
<evidence type="ECO:0000313" key="6">
    <source>
        <dbReference type="Proteomes" id="UP001201812"/>
    </source>
</evidence>
<dbReference type="Gene3D" id="3.20.20.80">
    <property type="entry name" value="Glycosidases"/>
    <property type="match status" value="1"/>
</dbReference>
<dbReference type="GO" id="GO:0005975">
    <property type="term" value="P:carbohydrate metabolic process"/>
    <property type="evidence" value="ECO:0007669"/>
    <property type="project" value="InterPro"/>
</dbReference>
<accession>A0AAD4NHP3</accession>
<proteinExistence type="predicted"/>
<keyword evidence="3" id="KW-1133">Transmembrane helix</keyword>
<dbReference type="Pfam" id="PF16028">
    <property type="entry name" value="SLC3A2_N"/>
    <property type="match status" value="1"/>
</dbReference>
<dbReference type="PANTHER" id="PTHR10357">
    <property type="entry name" value="ALPHA-AMYLASE FAMILY MEMBER"/>
    <property type="match status" value="1"/>
</dbReference>
<gene>
    <name evidence="5" type="ORF">DdX_00595</name>
</gene>
<keyword evidence="3" id="KW-0812">Transmembrane</keyword>
<comment type="catalytic activity">
    <reaction evidence="1">
        <text>Hydrolysis of terminal, non-reducing (1-&gt;4)-linked alpha-D-glucose residues with release of alpha-D-glucose.</text>
        <dbReference type="EC" id="3.2.1.20"/>
    </reaction>
</comment>
<evidence type="ECO:0000256" key="1">
    <source>
        <dbReference type="ARBA" id="ARBA00001657"/>
    </source>
</evidence>
<feature type="transmembrane region" description="Helical" evidence="3">
    <location>
        <begin position="83"/>
        <end position="105"/>
    </location>
</feature>
<dbReference type="SUPFAM" id="SSF51445">
    <property type="entry name" value="(Trans)glycosidases"/>
    <property type="match status" value="1"/>
</dbReference>
<keyword evidence="6" id="KW-1185">Reference proteome</keyword>
<dbReference type="Gene3D" id="3.90.400.10">
    <property type="entry name" value="Oligo-1,6-glucosidase, Domain 2"/>
    <property type="match status" value="1"/>
</dbReference>
<dbReference type="Proteomes" id="UP001201812">
    <property type="component" value="Unassembled WGS sequence"/>
</dbReference>
<evidence type="ECO:0000256" key="2">
    <source>
        <dbReference type="ARBA" id="ARBA00012741"/>
    </source>
</evidence>
<name>A0AAD4NHP3_9BILA</name>
<reference evidence="5" key="1">
    <citation type="submission" date="2022-01" db="EMBL/GenBank/DDBJ databases">
        <title>Genome Sequence Resource for Two Populations of Ditylenchus destructor, the Migratory Endoparasitic Phytonematode.</title>
        <authorList>
            <person name="Zhang H."/>
            <person name="Lin R."/>
            <person name="Xie B."/>
        </authorList>
    </citation>
    <scope>NUCLEOTIDE SEQUENCE</scope>
    <source>
        <strain evidence="5">BazhouSP</strain>
    </source>
</reference>
<comment type="caution">
    <text evidence="5">The sequence shown here is derived from an EMBL/GenBank/DDBJ whole genome shotgun (WGS) entry which is preliminary data.</text>
</comment>
<dbReference type="PANTHER" id="PTHR10357:SF230">
    <property type="entry name" value="GLYCOSYL HYDROLASE FAMILY 13 CATALYTIC DOMAIN-CONTAINING PROTEIN"/>
    <property type="match status" value="1"/>
</dbReference>
<dbReference type="SMART" id="SM00642">
    <property type="entry name" value="Aamy"/>
    <property type="match status" value="1"/>
</dbReference>
<dbReference type="InterPro" id="IPR006047">
    <property type="entry name" value="GH13_cat_dom"/>
</dbReference>
<evidence type="ECO:0000259" key="4">
    <source>
        <dbReference type="SMART" id="SM00642"/>
    </source>
</evidence>
<dbReference type="InterPro" id="IPR031984">
    <property type="entry name" value="SLC3A2_N"/>
</dbReference>
<protein>
    <recommendedName>
        <fullName evidence="2">alpha-glucosidase</fullName>
        <ecNumber evidence="2">3.2.1.20</ecNumber>
    </recommendedName>
</protein>
<dbReference type="AlphaFoldDB" id="A0AAD4NHP3"/>
<organism evidence="5 6">
    <name type="scientific">Ditylenchus destructor</name>
    <dbReference type="NCBI Taxonomy" id="166010"/>
    <lineage>
        <taxon>Eukaryota</taxon>
        <taxon>Metazoa</taxon>
        <taxon>Ecdysozoa</taxon>
        <taxon>Nematoda</taxon>
        <taxon>Chromadorea</taxon>
        <taxon>Rhabditida</taxon>
        <taxon>Tylenchina</taxon>
        <taxon>Tylenchomorpha</taxon>
        <taxon>Sphaerularioidea</taxon>
        <taxon>Anguinidae</taxon>
        <taxon>Anguininae</taxon>
        <taxon>Ditylenchus</taxon>
    </lineage>
</organism>
<feature type="domain" description="Glycosyl hydrolase family 13 catalytic" evidence="4">
    <location>
        <begin position="126"/>
        <end position="492"/>
    </location>
</feature>
<dbReference type="EMBL" id="JAKKPZ010000001">
    <property type="protein sequence ID" value="KAI1728416.1"/>
    <property type="molecule type" value="Genomic_DNA"/>
</dbReference>
<dbReference type="EC" id="3.2.1.20" evidence="2"/>